<protein>
    <recommendedName>
        <fullName evidence="4">F-box domain-containing protein</fullName>
    </recommendedName>
</protein>
<dbReference type="Gene3D" id="3.80.10.10">
    <property type="entry name" value="Ribonuclease Inhibitor"/>
    <property type="match status" value="1"/>
</dbReference>
<gene>
    <name evidence="2" type="ORF">BJ322DRAFT_739451</name>
</gene>
<dbReference type="SUPFAM" id="SSF52047">
    <property type="entry name" value="RNI-like"/>
    <property type="match status" value="1"/>
</dbReference>
<organism evidence="2 3">
    <name type="scientific">Thelephora terrestris</name>
    <dbReference type="NCBI Taxonomy" id="56493"/>
    <lineage>
        <taxon>Eukaryota</taxon>
        <taxon>Fungi</taxon>
        <taxon>Dikarya</taxon>
        <taxon>Basidiomycota</taxon>
        <taxon>Agaricomycotina</taxon>
        <taxon>Agaricomycetes</taxon>
        <taxon>Thelephorales</taxon>
        <taxon>Thelephoraceae</taxon>
        <taxon>Thelephora</taxon>
    </lineage>
</organism>
<name>A0A9P6L7K1_9AGAM</name>
<reference evidence="2" key="2">
    <citation type="submission" date="2020-11" db="EMBL/GenBank/DDBJ databases">
        <authorList>
            <consortium name="DOE Joint Genome Institute"/>
            <person name="Kuo A."/>
            <person name="Miyauchi S."/>
            <person name="Kiss E."/>
            <person name="Drula E."/>
            <person name="Kohler A."/>
            <person name="Sanchez-Garcia M."/>
            <person name="Andreopoulos B."/>
            <person name="Barry K.W."/>
            <person name="Bonito G."/>
            <person name="Buee M."/>
            <person name="Carver A."/>
            <person name="Chen C."/>
            <person name="Cichocki N."/>
            <person name="Clum A."/>
            <person name="Culley D."/>
            <person name="Crous P.W."/>
            <person name="Fauchery L."/>
            <person name="Girlanda M."/>
            <person name="Hayes R."/>
            <person name="Keri Z."/>
            <person name="Labutti K."/>
            <person name="Lipzen A."/>
            <person name="Lombard V."/>
            <person name="Magnuson J."/>
            <person name="Maillard F."/>
            <person name="Morin E."/>
            <person name="Murat C."/>
            <person name="Nolan M."/>
            <person name="Ohm R."/>
            <person name="Pangilinan J."/>
            <person name="Pereira M."/>
            <person name="Perotto S."/>
            <person name="Peter M."/>
            <person name="Riley R."/>
            <person name="Sitrit Y."/>
            <person name="Stielow B."/>
            <person name="Szollosi G."/>
            <person name="Zifcakova L."/>
            <person name="Stursova M."/>
            <person name="Spatafora J.W."/>
            <person name="Tedersoo L."/>
            <person name="Vaario L.-M."/>
            <person name="Yamada A."/>
            <person name="Yan M."/>
            <person name="Wang P."/>
            <person name="Xu J."/>
            <person name="Bruns T."/>
            <person name="Baldrian P."/>
            <person name="Vilgalys R."/>
            <person name="Henrissat B."/>
            <person name="Grigoriev I.V."/>
            <person name="Hibbett D."/>
            <person name="Nagy L.G."/>
            <person name="Martin F.M."/>
        </authorList>
    </citation>
    <scope>NUCLEOTIDE SEQUENCE</scope>
    <source>
        <strain evidence="2">UH-Tt-Lm1</strain>
    </source>
</reference>
<dbReference type="EMBL" id="WIUZ02000006">
    <property type="protein sequence ID" value="KAF9785770.1"/>
    <property type="molecule type" value="Genomic_DNA"/>
</dbReference>
<evidence type="ECO:0000256" key="1">
    <source>
        <dbReference type="SAM" id="MobiDB-lite"/>
    </source>
</evidence>
<accession>A0A9P6L7K1</accession>
<proteinExistence type="predicted"/>
<comment type="caution">
    <text evidence="2">The sequence shown here is derived from an EMBL/GenBank/DDBJ whole genome shotgun (WGS) entry which is preliminary data.</text>
</comment>
<evidence type="ECO:0000313" key="2">
    <source>
        <dbReference type="EMBL" id="KAF9785770.1"/>
    </source>
</evidence>
<sequence length="624" mass="69441">MSKHARDHAYCSDQSVPKRGHPNQGGRGPVHAPPDQIGFARTNSTVFNPKILEASIKEIASRLEDEAKADLLLYAAKKLDITLDSSRALVENAVQSCLLIPDLTTKDAVEARLLRAKARLVAGYTLGAHKDIKAALVQDPENMEAKSLMSSLVPHVRVPNSSPGFSNEIWTLVASFLSKSDLKMLLSVPHVLSRIASQKLFQKIDLYFAADKSESQRSADILTRIILDADFAVHVKSMRIFVPAEREQAQSFAFQLGMISNALPKLANIRRVHITMRWKDLQQILKMLNLHCPKLSGLSVESTDGTGELAFPKFAHLKDFSFTSKGGETSHLNEFLKHLKNRVHALAIKHRTWSYPSSLISVRHLAHLDIGGIFEGDCFDQILSNGHQLETLRLSCELRCVASSAFRAQADSLPFLRHFALWVTDISRGIQDKDLFPALSEFIRNRQPLRLLTVGCSNQYFDTLGFNASTWGVFPSLPSLLGLTTSLPSDMAAPMIPLFSWMLPRNLQYLNLGNAFTSCGVREFLTQFRPGVPQSLKVIGLVSYPPGESFDTIVELGFPMVDLVWMNSNYHTVVRKPNGGLNTTGPVELEECSSKSTKYNRLEMLANMGVVNSVWKDPFIGDFW</sequence>
<dbReference type="Proteomes" id="UP000736335">
    <property type="component" value="Unassembled WGS sequence"/>
</dbReference>
<dbReference type="AlphaFoldDB" id="A0A9P6L7K1"/>
<evidence type="ECO:0008006" key="4">
    <source>
        <dbReference type="Google" id="ProtNLM"/>
    </source>
</evidence>
<keyword evidence="3" id="KW-1185">Reference proteome</keyword>
<dbReference type="InterPro" id="IPR032675">
    <property type="entry name" value="LRR_dom_sf"/>
</dbReference>
<feature type="region of interest" description="Disordered" evidence="1">
    <location>
        <begin position="1"/>
        <end position="38"/>
    </location>
</feature>
<reference evidence="2" key="1">
    <citation type="journal article" date="2020" name="Nat. Commun.">
        <title>Large-scale genome sequencing of mycorrhizal fungi provides insights into the early evolution of symbiotic traits.</title>
        <authorList>
            <person name="Miyauchi S."/>
            <person name="Kiss E."/>
            <person name="Kuo A."/>
            <person name="Drula E."/>
            <person name="Kohler A."/>
            <person name="Sanchez-Garcia M."/>
            <person name="Morin E."/>
            <person name="Andreopoulos B."/>
            <person name="Barry K.W."/>
            <person name="Bonito G."/>
            <person name="Buee M."/>
            <person name="Carver A."/>
            <person name="Chen C."/>
            <person name="Cichocki N."/>
            <person name="Clum A."/>
            <person name="Culley D."/>
            <person name="Crous P.W."/>
            <person name="Fauchery L."/>
            <person name="Girlanda M."/>
            <person name="Hayes R.D."/>
            <person name="Keri Z."/>
            <person name="LaButti K."/>
            <person name="Lipzen A."/>
            <person name="Lombard V."/>
            <person name="Magnuson J."/>
            <person name="Maillard F."/>
            <person name="Murat C."/>
            <person name="Nolan M."/>
            <person name="Ohm R.A."/>
            <person name="Pangilinan J."/>
            <person name="Pereira M.F."/>
            <person name="Perotto S."/>
            <person name="Peter M."/>
            <person name="Pfister S."/>
            <person name="Riley R."/>
            <person name="Sitrit Y."/>
            <person name="Stielow J.B."/>
            <person name="Szollosi G."/>
            <person name="Zifcakova L."/>
            <person name="Stursova M."/>
            <person name="Spatafora J.W."/>
            <person name="Tedersoo L."/>
            <person name="Vaario L.M."/>
            <person name="Yamada A."/>
            <person name="Yan M."/>
            <person name="Wang P."/>
            <person name="Xu J."/>
            <person name="Bruns T."/>
            <person name="Baldrian P."/>
            <person name="Vilgalys R."/>
            <person name="Dunand C."/>
            <person name="Henrissat B."/>
            <person name="Grigoriev I.V."/>
            <person name="Hibbett D."/>
            <person name="Nagy L.G."/>
            <person name="Martin F.M."/>
        </authorList>
    </citation>
    <scope>NUCLEOTIDE SEQUENCE</scope>
    <source>
        <strain evidence="2">UH-Tt-Lm1</strain>
    </source>
</reference>
<evidence type="ECO:0000313" key="3">
    <source>
        <dbReference type="Proteomes" id="UP000736335"/>
    </source>
</evidence>
<dbReference type="OrthoDB" id="2685413at2759"/>